<organism evidence="10 11">
    <name type="scientific">Chitinophaga flava</name>
    <dbReference type="NCBI Taxonomy" id="2259036"/>
    <lineage>
        <taxon>Bacteria</taxon>
        <taxon>Pseudomonadati</taxon>
        <taxon>Bacteroidota</taxon>
        <taxon>Chitinophagia</taxon>
        <taxon>Chitinophagales</taxon>
        <taxon>Chitinophagaceae</taxon>
        <taxon>Chitinophaga</taxon>
    </lineage>
</organism>
<dbReference type="SUPFAM" id="SSF69864">
    <property type="entry name" value="Argininosuccinate synthetase, C-terminal domain"/>
    <property type="match status" value="1"/>
</dbReference>
<dbReference type="NCBIfam" id="TIGR00032">
    <property type="entry name" value="argG"/>
    <property type="match status" value="1"/>
</dbReference>
<dbReference type="Gene3D" id="3.90.1260.10">
    <property type="entry name" value="Argininosuccinate synthetase, chain A, domain 2"/>
    <property type="match status" value="1"/>
</dbReference>
<evidence type="ECO:0000259" key="9">
    <source>
        <dbReference type="Pfam" id="PF20979"/>
    </source>
</evidence>
<dbReference type="Gene3D" id="3.40.50.620">
    <property type="entry name" value="HUPs"/>
    <property type="match status" value="1"/>
</dbReference>
<dbReference type="PANTHER" id="PTHR11587:SF2">
    <property type="entry name" value="ARGININOSUCCINATE SYNTHASE"/>
    <property type="match status" value="1"/>
</dbReference>
<dbReference type="GO" id="GO:0005737">
    <property type="term" value="C:cytoplasm"/>
    <property type="evidence" value="ECO:0007669"/>
    <property type="project" value="TreeGrafter"/>
</dbReference>
<evidence type="ECO:0000313" key="11">
    <source>
        <dbReference type="Proteomes" id="UP000253410"/>
    </source>
</evidence>
<keyword evidence="6" id="KW-0547">Nucleotide-binding</keyword>
<dbReference type="GO" id="GO:0006526">
    <property type="term" value="P:L-arginine biosynthetic process"/>
    <property type="evidence" value="ECO:0007669"/>
    <property type="project" value="UniProtKB-UniPathway"/>
</dbReference>
<feature type="domain" description="Arginosuccinate synthase C-terminal" evidence="9">
    <location>
        <begin position="173"/>
        <end position="388"/>
    </location>
</feature>
<dbReference type="InterPro" id="IPR048267">
    <property type="entry name" value="Arginosuc_syn_N"/>
</dbReference>
<dbReference type="InterPro" id="IPR048268">
    <property type="entry name" value="Arginosuc_syn_C"/>
</dbReference>
<dbReference type="GO" id="GO:0000050">
    <property type="term" value="P:urea cycle"/>
    <property type="evidence" value="ECO:0007669"/>
    <property type="project" value="TreeGrafter"/>
</dbReference>
<keyword evidence="3" id="KW-0055">Arginine biosynthesis</keyword>
<dbReference type="EC" id="6.3.4.5" evidence="2"/>
<keyword evidence="4" id="KW-0436">Ligase</keyword>
<dbReference type="GO" id="GO:0005524">
    <property type="term" value="F:ATP binding"/>
    <property type="evidence" value="ECO:0007669"/>
    <property type="project" value="UniProtKB-KW"/>
</dbReference>
<keyword evidence="7" id="KW-0067">ATP-binding</keyword>
<keyword evidence="11" id="KW-1185">Reference proteome</keyword>
<name>A0A365Y1B2_9BACT</name>
<feature type="domain" description="Arginosuccinate synthase-like N-terminal" evidence="8">
    <location>
        <begin position="3"/>
        <end position="165"/>
    </location>
</feature>
<dbReference type="CDD" id="cd01999">
    <property type="entry name" value="ASS"/>
    <property type="match status" value="1"/>
</dbReference>
<dbReference type="InterPro" id="IPR014729">
    <property type="entry name" value="Rossmann-like_a/b/a_fold"/>
</dbReference>
<dbReference type="Pfam" id="PF00764">
    <property type="entry name" value="Arginosuc_synth"/>
    <property type="match status" value="1"/>
</dbReference>
<dbReference type="OrthoDB" id="9801641at2"/>
<dbReference type="InterPro" id="IPR023434">
    <property type="entry name" value="Arginosuc_synth_type_1_subfam"/>
</dbReference>
<evidence type="ECO:0000259" key="8">
    <source>
        <dbReference type="Pfam" id="PF00764"/>
    </source>
</evidence>
<keyword evidence="5" id="KW-0028">Amino-acid biosynthesis</keyword>
<dbReference type="InterPro" id="IPR024074">
    <property type="entry name" value="AS_cat/multimer_dom_body"/>
</dbReference>
<evidence type="ECO:0000256" key="2">
    <source>
        <dbReference type="ARBA" id="ARBA00012286"/>
    </source>
</evidence>
<dbReference type="SUPFAM" id="SSF52402">
    <property type="entry name" value="Adenine nucleotide alpha hydrolases-like"/>
    <property type="match status" value="1"/>
</dbReference>
<evidence type="ECO:0000256" key="5">
    <source>
        <dbReference type="ARBA" id="ARBA00022605"/>
    </source>
</evidence>
<evidence type="ECO:0000256" key="3">
    <source>
        <dbReference type="ARBA" id="ARBA00022571"/>
    </source>
</evidence>
<evidence type="ECO:0000313" key="10">
    <source>
        <dbReference type="EMBL" id="RBL92290.1"/>
    </source>
</evidence>
<dbReference type="PANTHER" id="PTHR11587">
    <property type="entry name" value="ARGININOSUCCINATE SYNTHASE"/>
    <property type="match status" value="1"/>
</dbReference>
<comment type="pathway">
    <text evidence="1">Amino-acid biosynthesis; L-arginine biosynthesis; L-arginine from L-ornithine and carbamoyl phosphate: step 2/3.</text>
</comment>
<gene>
    <name evidence="10" type="primary">argG</name>
    <name evidence="10" type="ORF">DF182_06780</name>
</gene>
<dbReference type="Pfam" id="PF20979">
    <property type="entry name" value="Arginosuc_syn_C"/>
    <property type="match status" value="1"/>
</dbReference>
<comment type="caution">
    <text evidence="10">The sequence shown here is derived from an EMBL/GenBank/DDBJ whole genome shotgun (WGS) entry which is preliminary data.</text>
</comment>
<dbReference type="RefSeq" id="WP_113614888.1">
    <property type="nucleotide sequence ID" value="NZ_QFFJ01000001.1"/>
</dbReference>
<evidence type="ECO:0000256" key="1">
    <source>
        <dbReference type="ARBA" id="ARBA00004967"/>
    </source>
</evidence>
<dbReference type="Proteomes" id="UP000253410">
    <property type="component" value="Unassembled WGS sequence"/>
</dbReference>
<dbReference type="UniPathway" id="UPA00068">
    <property type="reaction ID" value="UER00113"/>
</dbReference>
<sequence>MKKVVLGFSGGLDTSYCVKYLTNEKGYEVHSVIVNTGGFSDEELQEIEKRAYNLGVKSHKTVNAVRSYYDGVIKYLIFGNVLKNNTYPLSVSAERMSQALAIAEYVKEVGADAVAHGSTGAGNDQVRFDMVFHIMIPNVEIITPIRDMKLSREEEIAYLRSKGVEVNFEKAMYSINKGLWGTSVGGKETLTSNGMLPEEAWPTQLTKQGEEQVKLTFEKGELIGINDQKFAHPTEAIQYLQTIAGPFAIGRDIHVGDTIIGIKGRVGFEAAAPMVIIKAHHALEKHVLTKWQLTWKDQLAQFYGNWMHEGQIMDPVMRDIEAFLQHTQENVSGEVFVTLMPYRFQVTGIQSPYDLMSSKFGKYGEMNSGWSGDDVRGFSKIFGNQTMIWHQVKQSI</sequence>
<accession>A0A365Y1B2</accession>
<dbReference type="AlphaFoldDB" id="A0A365Y1B2"/>
<dbReference type="EMBL" id="QFFJ01000001">
    <property type="protein sequence ID" value="RBL92290.1"/>
    <property type="molecule type" value="Genomic_DNA"/>
</dbReference>
<proteinExistence type="predicted"/>
<dbReference type="GO" id="GO:0004055">
    <property type="term" value="F:argininosuccinate synthase activity"/>
    <property type="evidence" value="ECO:0007669"/>
    <property type="project" value="UniProtKB-EC"/>
</dbReference>
<protein>
    <recommendedName>
        <fullName evidence="2">argininosuccinate synthase</fullName>
        <ecNumber evidence="2">6.3.4.5</ecNumber>
    </recommendedName>
</protein>
<dbReference type="GO" id="GO:0000053">
    <property type="term" value="P:argininosuccinate metabolic process"/>
    <property type="evidence" value="ECO:0007669"/>
    <property type="project" value="TreeGrafter"/>
</dbReference>
<evidence type="ECO:0000256" key="7">
    <source>
        <dbReference type="ARBA" id="ARBA00022840"/>
    </source>
</evidence>
<evidence type="ECO:0000256" key="6">
    <source>
        <dbReference type="ARBA" id="ARBA00022741"/>
    </source>
</evidence>
<dbReference type="FunFam" id="3.40.50.620:FF:000019">
    <property type="entry name" value="Argininosuccinate synthase"/>
    <property type="match status" value="1"/>
</dbReference>
<reference evidence="10 11" key="1">
    <citation type="submission" date="2018-05" db="EMBL/GenBank/DDBJ databases">
        <title>Chitinophaga sp. K3CV102501T nov., isolated from isolated from a monsoon evergreen broad-leaved forest soil.</title>
        <authorList>
            <person name="Lv Y."/>
        </authorList>
    </citation>
    <scope>NUCLEOTIDE SEQUENCE [LARGE SCALE GENOMIC DNA]</scope>
    <source>
        <strain evidence="10 11">GDMCC 1.1325</strain>
    </source>
</reference>
<dbReference type="InterPro" id="IPR001518">
    <property type="entry name" value="Arginosuc_synth"/>
</dbReference>
<evidence type="ECO:0000256" key="4">
    <source>
        <dbReference type="ARBA" id="ARBA00022598"/>
    </source>
</evidence>